<accession>A0ACB7SWC6</accession>
<organism evidence="1 2">
    <name type="scientific">Hyalomma asiaticum</name>
    <name type="common">Tick</name>
    <dbReference type="NCBI Taxonomy" id="266040"/>
    <lineage>
        <taxon>Eukaryota</taxon>
        <taxon>Metazoa</taxon>
        <taxon>Ecdysozoa</taxon>
        <taxon>Arthropoda</taxon>
        <taxon>Chelicerata</taxon>
        <taxon>Arachnida</taxon>
        <taxon>Acari</taxon>
        <taxon>Parasitiformes</taxon>
        <taxon>Ixodida</taxon>
        <taxon>Ixodoidea</taxon>
        <taxon>Ixodidae</taxon>
        <taxon>Hyalomminae</taxon>
        <taxon>Hyalomma</taxon>
    </lineage>
</organism>
<sequence length="110" mass="11295">MEASQKPAPQEGSEAKAATAQKEADASKGTASLTQPQSSYKNVLFLSLLAVGTTLCVVAMAIVISEVNKDNESGVGENMVIKYVPSPSVLGNYSSWAAATDAKVCAGASR</sequence>
<dbReference type="Proteomes" id="UP000821845">
    <property type="component" value="Chromosome 2"/>
</dbReference>
<name>A0ACB7SWC6_HYAAI</name>
<dbReference type="EMBL" id="CM023482">
    <property type="protein sequence ID" value="KAH6938337.1"/>
    <property type="molecule type" value="Genomic_DNA"/>
</dbReference>
<evidence type="ECO:0000313" key="1">
    <source>
        <dbReference type="EMBL" id="KAH6938337.1"/>
    </source>
</evidence>
<keyword evidence="2" id="KW-1185">Reference proteome</keyword>
<reference evidence="1" key="1">
    <citation type="submission" date="2020-05" db="EMBL/GenBank/DDBJ databases">
        <title>Large-scale comparative analyses of tick genomes elucidate their genetic diversity and vector capacities.</title>
        <authorList>
            <person name="Jia N."/>
            <person name="Wang J."/>
            <person name="Shi W."/>
            <person name="Du L."/>
            <person name="Sun Y."/>
            <person name="Zhan W."/>
            <person name="Jiang J."/>
            <person name="Wang Q."/>
            <person name="Zhang B."/>
            <person name="Ji P."/>
            <person name="Sakyi L.B."/>
            <person name="Cui X."/>
            <person name="Yuan T."/>
            <person name="Jiang B."/>
            <person name="Yang W."/>
            <person name="Lam T.T.-Y."/>
            <person name="Chang Q."/>
            <person name="Ding S."/>
            <person name="Wang X."/>
            <person name="Zhu J."/>
            <person name="Ruan X."/>
            <person name="Zhao L."/>
            <person name="Wei J."/>
            <person name="Que T."/>
            <person name="Du C."/>
            <person name="Cheng J."/>
            <person name="Dai P."/>
            <person name="Han X."/>
            <person name="Huang E."/>
            <person name="Gao Y."/>
            <person name="Liu J."/>
            <person name="Shao H."/>
            <person name="Ye R."/>
            <person name="Li L."/>
            <person name="Wei W."/>
            <person name="Wang X."/>
            <person name="Wang C."/>
            <person name="Yang T."/>
            <person name="Huo Q."/>
            <person name="Li W."/>
            <person name="Guo W."/>
            <person name="Chen H."/>
            <person name="Zhou L."/>
            <person name="Ni X."/>
            <person name="Tian J."/>
            <person name="Zhou Y."/>
            <person name="Sheng Y."/>
            <person name="Liu T."/>
            <person name="Pan Y."/>
            <person name="Xia L."/>
            <person name="Li J."/>
            <person name="Zhao F."/>
            <person name="Cao W."/>
        </authorList>
    </citation>
    <scope>NUCLEOTIDE SEQUENCE</scope>
    <source>
        <strain evidence="1">Hyas-2018</strain>
    </source>
</reference>
<gene>
    <name evidence="1" type="ORF">HPB50_008763</name>
</gene>
<evidence type="ECO:0000313" key="2">
    <source>
        <dbReference type="Proteomes" id="UP000821845"/>
    </source>
</evidence>
<proteinExistence type="predicted"/>
<protein>
    <submittedName>
        <fullName evidence="1">Uncharacterized protein</fullName>
    </submittedName>
</protein>
<comment type="caution">
    <text evidence="1">The sequence shown here is derived from an EMBL/GenBank/DDBJ whole genome shotgun (WGS) entry which is preliminary data.</text>
</comment>